<dbReference type="Pfam" id="PF00633">
    <property type="entry name" value="HHH"/>
    <property type="match status" value="1"/>
</dbReference>
<dbReference type="GO" id="GO:0005634">
    <property type="term" value="C:nucleus"/>
    <property type="evidence" value="ECO:0007669"/>
    <property type="project" value="TreeGrafter"/>
</dbReference>
<dbReference type="InterPro" id="IPR004036">
    <property type="entry name" value="Endonuclease-III-like_CS2"/>
</dbReference>
<protein>
    <submittedName>
        <fullName evidence="8">Nth like DNA glycosylase 1</fullName>
    </submittedName>
</protein>
<name>A0A8C4NA94_EPTBU</name>
<dbReference type="OMA" id="WQQFTHL"/>
<evidence type="ECO:0000256" key="2">
    <source>
        <dbReference type="ARBA" id="ARBA00022763"/>
    </source>
</evidence>
<evidence type="ECO:0000313" key="9">
    <source>
        <dbReference type="Proteomes" id="UP000694388"/>
    </source>
</evidence>
<evidence type="ECO:0000256" key="1">
    <source>
        <dbReference type="ARBA" id="ARBA00008343"/>
    </source>
</evidence>
<dbReference type="Gene3D" id="1.10.1670.10">
    <property type="entry name" value="Helix-hairpin-Helix base-excision DNA repair enzymes (C-terminal)"/>
    <property type="match status" value="1"/>
</dbReference>
<sequence length="262" mass="30066">MLTRRAKASRPFIPVAPTAVVWDGEQVKPSKSRRRNRITVCYEQQHLEHLDPEGNGTKCWEPLRWREQLENIQTMRQAKDAPVDKLGAEKCFDEKAPAQVKRYQVLISLMLSSQTKDEVTAAAMRRLRENCLTVEAILGTDDITLEKLIYPVGFWRPKKLYKATQEGLYKTKARHIKLATVMIQDEYNGDIPDCVEGLIKLPGVGPKMAHLVMAIAWGKVTGIAVDTHVHRICNRLRWLPKESKNPEATRVMLEGWVPRWDF</sequence>
<keyword evidence="3" id="KW-0378">Hydrolase</keyword>
<evidence type="ECO:0000256" key="5">
    <source>
        <dbReference type="ARBA" id="ARBA00023239"/>
    </source>
</evidence>
<proteinExistence type="inferred from homology"/>
<dbReference type="CDD" id="cd00056">
    <property type="entry name" value="ENDO3c"/>
    <property type="match status" value="1"/>
</dbReference>
<dbReference type="PANTHER" id="PTHR43286:SF1">
    <property type="entry name" value="ENDONUCLEASE III-LIKE PROTEIN 1"/>
    <property type="match status" value="1"/>
</dbReference>
<evidence type="ECO:0000259" key="7">
    <source>
        <dbReference type="SMART" id="SM00478"/>
    </source>
</evidence>
<evidence type="ECO:0000313" key="8">
    <source>
        <dbReference type="Ensembl" id="ENSEBUP00000003915.1"/>
    </source>
</evidence>
<feature type="domain" description="HhH-GPD" evidence="7">
    <location>
        <begin position="111"/>
        <end position="262"/>
    </location>
</feature>
<dbReference type="AlphaFoldDB" id="A0A8C4NA94"/>
<dbReference type="SMART" id="SM00478">
    <property type="entry name" value="ENDO3c"/>
    <property type="match status" value="1"/>
</dbReference>
<dbReference type="InterPro" id="IPR000445">
    <property type="entry name" value="HhH_motif"/>
</dbReference>
<dbReference type="Pfam" id="PF00730">
    <property type="entry name" value="HhH-GPD"/>
    <property type="match status" value="1"/>
</dbReference>
<evidence type="ECO:0000256" key="3">
    <source>
        <dbReference type="ARBA" id="ARBA00022801"/>
    </source>
</evidence>
<reference evidence="8" key="1">
    <citation type="submission" date="2025-08" db="UniProtKB">
        <authorList>
            <consortium name="Ensembl"/>
        </authorList>
    </citation>
    <scope>IDENTIFICATION</scope>
</reference>
<keyword evidence="9" id="KW-1185">Reference proteome</keyword>
<dbReference type="Gene3D" id="1.10.340.30">
    <property type="entry name" value="Hypothetical protein, domain 2"/>
    <property type="match status" value="2"/>
</dbReference>
<evidence type="ECO:0000256" key="4">
    <source>
        <dbReference type="ARBA" id="ARBA00023204"/>
    </source>
</evidence>
<dbReference type="GO" id="GO:0006285">
    <property type="term" value="P:base-excision repair, AP site formation"/>
    <property type="evidence" value="ECO:0007669"/>
    <property type="project" value="TreeGrafter"/>
</dbReference>
<organism evidence="8 9">
    <name type="scientific">Eptatretus burgeri</name>
    <name type="common">Inshore hagfish</name>
    <dbReference type="NCBI Taxonomy" id="7764"/>
    <lineage>
        <taxon>Eukaryota</taxon>
        <taxon>Metazoa</taxon>
        <taxon>Chordata</taxon>
        <taxon>Craniata</taxon>
        <taxon>Vertebrata</taxon>
        <taxon>Cyclostomata</taxon>
        <taxon>Myxini</taxon>
        <taxon>Myxiniformes</taxon>
        <taxon>Myxinidae</taxon>
        <taxon>Eptatretinae</taxon>
        <taxon>Eptatretus</taxon>
    </lineage>
</organism>
<dbReference type="GO" id="GO:0016829">
    <property type="term" value="F:lyase activity"/>
    <property type="evidence" value="ECO:0007669"/>
    <property type="project" value="UniProtKB-KW"/>
</dbReference>
<keyword evidence="4" id="KW-0234">DNA repair</keyword>
<dbReference type="GeneTree" id="ENSGT00510000047513"/>
<dbReference type="Ensembl" id="ENSEBUT00000004316.1">
    <property type="protein sequence ID" value="ENSEBUP00000003915.1"/>
    <property type="gene ID" value="ENSEBUG00000002795.1"/>
</dbReference>
<dbReference type="InterPro" id="IPR011257">
    <property type="entry name" value="DNA_glycosylase"/>
</dbReference>
<dbReference type="PANTHER" id="PTHR43286">
    <property type="entry name" value="ENDONUCLEASE III-LIKE PROTEIN 1"/>
    <property type="match status" value="1"/>
</dbReference>
<dbReference type="GO" id="GO:0003906">
    <property type="term" value="F:DNA-(apurinic or apyrimidinic site) endonuclease activity"/>
    <property type="evidence" value="ECO:0007669"/>
    <property type="project" value="TreeGrafter"/>
</dbReference>
<accession>A0A8C4NA94</accession>
<keyword evidence="2" id="KW-0227">DNA damage</keyword>
<dbReference type="InterPro" id="IPR023170">
    <property type="entry name" value="HhH_base_excis_C"/>
</dbReference>
<reference evidence="8" key="2">
    <citation type="submission" date="2025-09" db="UniProtKB">
        <authorList>
            <consortium name="Ensembl"/>
        </authorList>
    </citation>
    <scope>IDENTIFICATION</scope>
</reference>
<dbReference type="GO" id="GO:0003677">
    <property type="term" value="F:DNA binding"/>
    <property type="evidence" value="ECO:0007669"/>
    <property type="project" value="InterPro"/>
</dbReference>
<dbReference type="GO" id="GO:0006289">
    <property type="term" value="P:nucleotide-excision repair"/>
    <property type="evidence" value="ECO:0007669"/>
    <property type="project" value="TreeGrafter"/>
</dbReference>
<keyword evidence="6" id="KW-0326">Glycosidase</keyword>
<keyword evidence="5" id="KW-0456">Lyase</keyword>
<dbReference type="InterPro" id="IPR003265">
    <property type="entry name" value="HhH-GPD_domain"/>
</dbReference>
<dbReference type="GO" id="GO:0000703">
    <property type="term" value="F:oxidized pyrimidine nucleobase lesion DNA N-glycosylase activity"/>
    <property type="evidence" value="ECO:0007669"/>
    <property type="project" value="TreeGrafter"/>
</dbReference>
<dbReference type="PROSITE" id="PS01155">
    <property type="entry name" value="ENDONUCLEASE_III_2"/>
    <property type="match status" value="1"/>
</dbReference>
<comment type="similarity">
    <text evidence="1">Belongs to the Nth/MutY family.</text>
</comment>
<evidence type="ECO:0000256" key="6">
    <source>
        <dbReference type="ARBA" id="ARBA00023295"/>
    </source>
</evidence>
<dbReference type="Proteomes" id="UP000694388">
    <property type="component" value="Unplaced"/>
</dbReference>
<dbReference type="SUPFAM" id="SSF48150">
    <property type="entry name" value="DNA-glycosylase"/>
    <property type="match status" value="1"/>
</dbReference>